<dbReference type="PANTHER" id="PTHR11012:SF6">
    <property type="entry name" value="CHK DOMAIN OV1-RELATED"/>
    <property type="match status" value="1"/>
</dbReference>
<evidence type="ECO:0000259" key="1">
    <source>
        <dbReference type="SMART" id="SM00587"/>
    </source>
</evidence>
<proteinExistence type="predicted"/>
<reference evidence="2" key="2">
    <citation type="journal article" date="2007" name="Science">
        <title>Genome sequence of Aedes aegypti, a major arbovirus vector.</title>
        <authorList>
            <person name="Nene V."/>
            <person name="Wortman J.R."/>
            <person name="Lawson D."/>
            <person name="Haas B."/>
            <person name="Kodira C."/>
            <person name="Tu Z.J."/>
            <person name="Loftus B."/>
            <person name="Xi Z."/>
            <person name="Megy K."/>
            <person name="Grabherr M."/>
            <person name="Ren Q."/>
            <person name="Zdobnov E.M."/>
            <person name="Lobo N.F."/>
            <person name="Campbell K.S."/>
            <person name="Brown S.E."/>
            <person name="Bonaldo M.F."/>
            <person name="Zhu J."/>
            <person name="Sinkins S.P."/>
            <person name="Hogenkamp D.G."/>
            <person name="Amedeo P."/>
            <person name="Arensburger P."/>
            <person name="Atkinson P.W."/>
            <person name="Bidwell S."/>
            <person name="Biedler J."/>
            <person name="Birney E."/>
            <person name="Bruggner R.V."/>
            <person name="Costas J."/>
            <person name="Coy M.R."/>
            <person name="Crabtree J."/>
            <person name="Crawford M."/>
            <person name="Debruyn B."/>
            <person name="Decaprio D."/>
            <person name="Eiglmeier K."/>
            <person name="Eisenstadt E."/>
            <person name="El-Dorry H."/>
            <person name="Gelbart W.M."/>
            <person name="Gomes S.L."/>
            <person name="Hammond M."/>
            <person name="Hannick L.I."/>
            <person name="Hogan J.R."/>
            <person name="Holmes M.H."/>
            <person name="Jaffe D."/>
            <person name="Johnston J.S."/>
            <person name="Kennedy R.C."/>
            <person name="Koo H."/>
            <person name="Kravitz S."/>
            <person name="Kriventseva E.V."/>
            <person name="Kulp D."/>
            <person name="Labutti K."/>
            <person name="Lee E."/>
            <person name="Li S."/>
            <person name="Lovin D.D."/>
            <person name="Mao C."/>
            <person name="Mauceli E."/>
            <person name="Menck C.F."/>
            <person name="Miller J.R."/>
            <person name="Montgomery P."/>
            <person name="Mori A."/>
            <person name="Nascimento A.L."/>
            <person name="Naveira H.F."/>
            <person name="Nusbaum C."/>
            <person name="O'leary S."/>
            <person name="Orvis J."/>
            <person name="Pertea M."/>
            <person name="Quesneville H."/>
            <person name="Reidenbach K.R."/>
            <person name="Rogers Y.H."/>
            <person name="Roth C.W."/>
            <person name="Schneider J.R."/>
            <person name="Schatz M."/>
            <person name="Shumway M."/>
            <person name="Stanke M."/>
            <person name="Stinson E.O."/>
            <person name="Tubio J.M."/>
            <person name="Vanzee J.P."/>
            <person name="Verjovski-Almeida S."/>
            <person name="Werner D."/>
            <person name="White O."/>
            <person name="Wyder S."/>
            <person name="Zeng Q."/>
            <person name="Zhao Q."/>
            <person name="Zhao Y."/>
            <person name="Hill C.A."/>
            <person name="Raikhel A.S."/>
            <person name="Soares M.B."/>
            <person name="Knudson D.L."/>
            <person name="Lee N.H."/>
            <person name="Galagan J."/>
            <person name="Salzberg S.L."/>
            <person name="Paulsen I.T."/>
            <person name="Dimopoulos G."/>
            <person name="Collins F.H."/>
            <person name="Birren B."/>
            <person name="Fraser-Liggett C.M."/>
            <person name="Severson D.W."/>
        </authorList>
    </citation>
    <scope>NUCLEOTIDE SEQUENCE [LARGE SCALE GENOMIC DNA]</scope>
    <source>
        <strain evidence="2">Liverpool</strain>
    </source>
</reference>
<dbReference type="eggNOG" id="ENOG502SGND">
    <property type="taxonomic scope" value="Eukaryota"/>
</dbReference>
<dbReference type="VEuPathDB" id="VectorBase:AAEL024413"/>
<dbReference type="InterPro" id="IPR011009">
    <property type="entry name" value="Kinase-like_dom_sf"/>
</dbReference>
<evidence type="ECO:0000313" key="3">
    <source>
        <dbReference type="Proteomes" id="UP000682892"/>
    </source>
</evidence>
<accession>Q176Z6</accession>
<dbReference type="SUPFAM" id="SSF56112">
    <property type="entry name" value="Protein kinase-like (PK-like)"/>
    <property type="match status" value="2"/>
</dbReference>
<feature type="domain" description="CHK kinase-like" evidence="1">
    <location>
        <begin position="553"/>
        <end position="745"/>
    </location>
</feature>
<sequence length="833" mass="95350">MSESAGSDGLSWRNADYFENVIALDYKIETTEFKITNVHISTAIPKHAGVLSLVHRVLLQVKFQSRSTAKHVSYIVKERIDSDEDHESTGSYCTFAKEIELYTQILPGFEKLWSTENVKFGPRVLKVTMTPFRVIVMEDLKSAGFRTKKSRTGFKTVECEKVLEKLAKFHAASVQYFERKGSFSDQFESGVLNDKTIKAHEVYYTPLFESFFQMLEELKYHPKIVQALQPLKGKVYATTCNLFRLDPTKFNVLNHGDLRMTNIHIREYDKLFLNYQTSFFGSPSFDLIYFLTMSTSFCTRIDRFDHLIDHYYKHLKAGLQKLGVMTAIPTQRQLRDDLAAHGFLMCLKSIEALAVTLEMPKLELDMKLFRSTGPEGAEFRRNLYANVQFEKTLERLVMFMWKRASVAELQHPKKMASTENGTVNEQPPKLPAWLNEAFFEDIFVNQHRLAPGKFKVVINSIIPTGGAGENYTSSLYRANVDAICDDGSTNTLAVIIKAIITMPEMKSFSVFAREKHVYEETLPAMEQLWAETGETIRFGPRCWKTVEGDTDIIVLDDLGIEGYSVANRQKGVGMEHAQVLLSKLAKFHAAGAVLYRKNGPATPLYDCMLIDPAGKSFMEQYYKVIKPVFFGILSSTPEDERYKSKMEKSMENDFEKTTAALSFDDSDFVALCHADMWTNNHMYSYHKSGTPKDALLIDYQGPFYGSPVSDLFYYIISSPSLELKSTRFDEMIQYYHSQLAEALKKLAYPGTIPSLRDIHIDMLKRGYFGMQCLYGILPVVLADKSENANMDGFFGESEENQKFRRDVYNNPLYYKHLKPLLKLFDSRGLLDFE</sequence>
<dbReference type="InterPro" id="IPR015897">
    <property type="entry name" value="CHK_kinase-like"/>
</dbReference>
<dbReference type="AlphaFoldDB" id="Q176Z6"/>
<gene>
    <name evidence="2" type="ORF">AaeL_AAEL006190</name>
</gene>
<dbReference type="SMART" id="SM00587">
    <property type="entry name" value="CHK"/>
    <property type="match status" value="2"/>
</dbReference>
<name>Q176Z6_AEDAE</name>
<dbReference type="VEuPathDB" id="VectorBase:AAEL021812"/>
<dbReference type="Pfam" id="PF02958">
    <property type="entry name" value="EcKL"/>
    <property type="match status" value="2"/>
</dbReference>
<evidence type="ECO:0000313" key="2">
    <source>
        <dbReference type="EMBL" id="EAT42254.1"/>
    </source>
</evidence>
<dbReference type="PANTHER" id="PTHR11012">
    <property type="entry name" value="PROTEIN KINASE-LIKE DOMAIN-CONTAINING"/>
    <property type="match status" value="1"/>
</dbReference>
<dbReference type="HOGENOM" id="CLU_010718_4_0_1"/>
<organism evidence="2 3">
    <name type="scientific">Aedes aegypti</name>
    <name type="common">Yellowfever mosquito</name>
    <name type="synonym">Culex aegypti</name>
    <dbReference type="NCBI Taxonomy" id="7159"/>
    <lineage>
        <taxon>Eukaryota</taxon>
        <taxon>Metazoa</taxon>
        <taxon>Ecdysozoa</taxon>
        <taxon>Arthropoda</taxon>
        <taxon>Hexapoda</taxon>
        <taxon>Insecta</taxon>
        <taxon>Pterygota</taxon>
        <taxon>Neoptera</taxon>
        <taxon>Endopterygota</taxon>
        <taxon>Diptera</taxon>
        <taxon>Nematocera</taxon>
        <taxon>Culicoidea</taxon>
        <taxon>Culicidae</taxon>
        <taxon>Culicinae</taxon>
        <taxon>Aedini</taxon>
        <taxon>Aedes</taxon>
        <taxon>Stegomyia</taxon>
    </lineage>
</organism>
<reference evidence="2" key="1">
    <citation type="submission" date="2005-10" db="EMBL/GenBank/DDBJ databases">
        <authorList>
            <person name="Loftus B.J."/>
            <person name="Nene V.M."/>
            <person name="Hannick L.I."/>
            <person name="Bidwell S."/>
            <person name="Haas B."/>
            <person name="Amedeo P."/>
            <person name="Orvis J."/>
            <person name="Wortman J.R."/>
            <person name="White O.R."/>
            <person name="Salzberg S."/>
            <person name="Shumway M."/>
            <person name="Koo H."/>
            <person name="Zhao Y."/>
            <person name="Holmes M."/>
            <person name="Miller J."/>
            <person name="Schatz M."/>
            <person name="Pop M."/>
            <person name="Pai G."/>
            <person name="Utterback T."/>
            <person name="Rogers Y.-H."/>
            <person name="Kravitz S."/>
            <person name="Fraser C.M."/>
        </authorList>
    </citation>
    <scope>NUCLEOTIDE SEQUENCE</scope>
    <source>
        <strain evidence="2">Liverpool</strain>
    </source>
</reference>
<protein>
    <submittedName>
        <fullName evidence="2">AAEL006190-PA</fullName>
    </submittedName>
</protein>
<dbReference type="Gene3D" id="3.90.1200.10">
    <property type="match status" value="2"/>
</dbReference>
<feature type="domain" description="CHK kinase-like" evidence="1">
    <location>
        <begin position="135"/>
        <end position="321"/>
    </location>
</feature>
<reference evidence="2" key="3">
    <citation type="submission" date="2012-09" db="EMBL/GenBank/DDBJ databases">
        <authorList>
            <consortium name="VectorBase"/>
        </authorList>
    </citation>
    <scope>NUCLEOTIDE SEQUENCE</scope>
    <source>
        <strain evidence="2">Liverpool</strain>
    </source>
</reference>
<dbReference type="Proteomes" id="UP000682892">
    <property type="component" value="Unassembled WGS sequence"/>
</dbReference>
<dbReference type="InterPro" id="IPR004119">
    <property type="entry name" value="EcKL"/>
</dbReference>
<dbReference type="OMA" id="NIHIREY"/>
<dbReference type="PhylomeDB" id="Q176Z6"/>
<dbReference type="EMBL" id="CH477379">
    <property type="protein sequence ID" value="EAT42254.1"/>
    <property type="molecule type" value="Genomic_DNA"/>
</dbReference>